<dbReference type="GO" id="GO:0008543">
    <property type="term" value="P:fibroblast growth factor receptor signaling pathway"/>
    <property type="evidence" value="ECO:0007669"/>
    <property type="project" value="TreeGrafter"/>
</dbReference>
<feature type="region of interest" description="Disordered" evidence="1">
    <location>
        <begin position="111"/>
        <end position="147"/>
    </location>
</feature>
<comment type="caution">
    <text evidence="3">The sequence shown here is derived from an EMBL/GenBank/DDBJ whole genome shotgun (WGS) entry which is preliminary data.</text>
</comment>
<dbReference type="GO" id="GO:0005104">
    <property type="term" value="F:fibroblast growth factor receptor binding"/>
    <property type="evidence" value="ECO:0007669"/>
    <property type="project" value="TreeGrafter"/>
</dbReference>
<name>A0A2G8KR76_STIJA</name>
<dbReference type="PANTHER" id="PTHR21258">
    <property type="entry name" value="DOCKING PROTEIN RELATED"/>
    <property type="match status" value="1"/>
</dbReference>
<evidence type="ECO:0000259" key="2">
    <source>
        <dbReference type="PROSITE" id="PS51064"/>
    </source>
</evidence>
<dbReference type="OrthoDB" id="6279276at2759"/>
<evidence type="ECO:0000256" key="1">
    <source>
        <dbReference type="SAM" id="MobiDB-lite"/>
    </source>
</evidence>
<dbReference type="InterPro" id="IPR002404">
    <property type="entry name" value="IRS_PTB"/>
</dbReference>
<dbReference type="GO" id="GO:0005068">
    <property type="term" value="F:transmembrane receptor protein tyrosine kinase adaptor activity"/>
    <property type="evidence" value="ECO:0007669"/>
    <property type="project" value="TreeGrafter"/>
</dbReference>
<dbReference type="PANTHER" id="PTHR21258:SF55">
    <property type="entry name" value="FI23523P1"/>
    <property type="match status" value="1"/>
</dbReference>
<dbReference type="SUPFAM" id="SSF50729">
    <property type="entry name" value="PH domain-like"/>
    <property type="match status" value="1"/>
</dbReference>
<proteinExistence type="predicted"/>
<dbReference type="Proteomes" id="UP000230750">
    <property type="component" value="Unassembled WGS sequence"/>
</dbReference>
<accession>A0A2G8KR76</accession>
<dbReference type="AlphaFoldDB" id="A0A2G8KR76"/>
<protein>
    <recommendedName>
        <fullName evidence="2">IRS-type PTB domain-containing protein</fullName>
    </recommendedName>
</protein>
<gene>
    <name evidence="3" type="ORF">BSL78_12636</name>
</gene>
<reference evidence="3 4" key="1">
    <citation type="journal article" date="2017" name="PLoS Biol.">
        <title>The sea cucumber genome provides insights into morphological evolution and visceral regeneration.</title>
        <authorList>
            <person name="Zhang X."/>
            <person name="Sun L."/>
            <person name="Yuan J."/>
            <person name="Sun Y."/>
            <person name="Gao Y."/>
            <person name="Zhang L."/>
            <person name="Li S."/>
            <person name="Dai H."/>
            <person name="Hamel J.F."/>
            <person name="Liu C."/>
            <person name="Yu Y."/>
            <person name="Liu S."/>
            <person name="Lin W."/>
            <person name="Guo K."/>
            <person name="Jin S."/>
            <person name="Xu P."/>
            <person name="Storey K.B."/>
            <person name="Huan P."/>
            <person name="Zhang T."/>
            <person name="Zhou Y."/>
            <person name="Zhang J."/>
            <person name="Lin C."/>
            <person name="Li X."/>
            <person name="Xing L."/>
            <person name="Huo D."/>
            <person name="Sun M."/>
            <person name="Wang L."/>
            <person name="Mercier A."/>
            <person name="Li F."/>
            <person name="Yang H."/>
            <person name="Xiang J."/>
        </authorList>
    </citation>
    <scope>NUCLEOTIDE SEQUENCE [LARGE SCALE GENOMIC DNA]</scope>
    <source>
        <strain evidence="3">Shaxun</strain>
        <tissue evidence="3">Muscle</tissue>
    </source>
</reference>
<dbReference type="STRING" id="307972.A0A2G8KR76"/>
<dbReference type="GO" id="GO:0005737">
    <property type="term" value="C:cytoplasm"/>
    <property type="evidence" value="ECO:0007669"/>
    <property type="project" value="TreeGrafter"/>
</dbReference>
<dbReference type="Pfam" id="PF02174">
    <property type="entry name" value="IRS"/>
    <property type="match status" value="1"/>
</dbReference>
<dbReference type="SMART" id="SM01244">
    <property type="entry name" value="IRS"/>
    <property type="match status" value="1"/>
</dbReference>
<dbReference type="InterPro" id="IPR050996">
    <property type="entry name" value="Docking_Protein_DOK"/>
</dbReference>
<dbReference type="PROSITE" id="PS51064">
    <property type="entry name" value="IRS_PTB"/>
    <property type="match status" value="1"/>
</dbReference>
<evidence type="ECO:0000313" key="4">
    <source>
        <dbReference type="Proteomes" id="UP000230750"/>
    </source>
</evidence>
<evidence type="ECO:0000313" key="3">
    <source>
        <dbReference type="EMBL" id="PIK50506.1"/>
    </source>
</evidence>
<sequence length="226" mass="25216">MGNQIQCSPLPGRVKSKLATNMFKVKNINEQGEIIWRGLIEVNRTELVLHQKNGNPIRWPLKSLRRYGFDTGLFSFESGRSCATGPATAAESHTADTSASQPFNVHDAFNLHQRKNRRRNTSSSTSVAPTSPVSPTSRANASTPIMERSESPTIEYINSADIRRLVLHAPRYPPIHRLDLWGAVTNGTTTKDPTKKVSLNYVHLKLGQDEDDAVLKTEAFKLRPRT</sequence>
<dbReference type="InterPro" id="IPR011993">
    <property type="entry name" value="PH-like_dom_sf"/>
</dbReference>
<feature type="compositionally biased region" description="Low complexity" evidence="1">
    <location>
        <begin position="121"/>
        <end position="137"/>
    </location>
</feature>
<dbReference type="Gene3D" id="2.30.29.30">
    <property type="entry name" value="Pleckstrin-homology domain (PH domain)/Phosphotyrosine-binding domain (PTB)"/>
    <property type="match status" value="1"/>
</dbReference>
<dbReference type="SMART" id="SM00310">
    <property type="entry name" value="PTBI"/>
    <property type="match status" value="1"/>
</dbReference>
<dbReference type="EMBL" id="MRZV01000418">
    <property type="protein sequence ID" value="PIK50506.1"/>
    <property type="molecule type" value="Genomic_DNA"/>
</dbReference>
<organism evidence="3 4">
    <name type="scientific">Stichopus japonicus</name>
    <name type="common">Sea cucumber</name>
    <dbReference type="NCBI Taxonomy" id="307972"/>
    <lineage>
        <taxon>Eukaryota</taxon>
        <taxon>Metazoa</taxon>
        <taxon>Echinodermata</taxon>
        <taxon>Eleutherozoa</taxon>
        <taxon>Echinozoa</taxon>
        <taxon>Holothuroidea</taxon>
        <taxon>Aspidochirotacea</taxon>
        <taxon>Aspidochirotida</taxon>
        <taxon>Stichopodidae</taxon>
        <taxon>Apostichopus</taxon>
    </lineage>
</organism>
<keyword evidence="4" id="KW-1185">Reference proteome</keyword>
<feature type="domain" description="IRS-type PTB" evidence="2">
    <location>
        <begin position="15"/>
        <end position="117"/>
    </location>
</feature>